<gene>
    <name evidence="1" type="ORF">MMEN_LOCUS22117</name>
</gene>
<dbReference type="OrthoDB" id="8925689at2759"/>
<name>A0A8S4C373_9TELE</name>
<dbReference type="Proteomes" id="UP000677803">
    <property type="component" value="Unassembled WGS sequence"/>
</dbReference>
<dbReference type="EMBL" id="CAJRST010041110">
    <property type="protein sequence ID" value="CAG6021928.1"/>
    <property type="molecule type" value="Genomic_DNA"/>
</dbReference>
<evidence type="ECO:0000313" key="1">
    <source>
        <dbReference type="EMBL" id="CAG6021928.1"/>
    </source>
</evidence>
<protein>
    <submittedName>
        <fullName evidence="1">(Atlantic silverside) hypothetical protein</fullName>
    </submittedName>
</protein>
<comment type="caution">
    <text evidence="1">The sequence shown here is derived from an EMBL/GenBank/DDBJ whole genome shotgun (WGS) entry which is preliminary data.</text>
</comment>
<reference evidence="1" key="1">
    <citation type="submission" date="2021-05" db="EMBL/GenBank/DDBJ databases">
        <authorList>
            <person name="Tigano A."/>
        </authorList>
    </citation>
    <scope>NUCLEOTIDE SEQUENCE</scope>
</reference>
<proteinExistence type="predicted"/>
<evidence type="ECO:0000313" key="2">
    <source>
        <dbReference type="Proteomes" id="UP000677803"/>
    </source>
</evidence>
<accession>A0A8S4C373</accession>
<dbReference type="AlphaFoldDB" id="A0A8S4C373"/>
<organism evidence="1 2">
    <name type="scientific">Menidia menidia</name>
    <name type="common">Atlantic silverside</name>
    <dbReference type="NCBI Taxonomy" id="238744"/>
    <lineage>
        <taxon>Eukaryota</taxon>
        <taxon>Metazoa</taxon>
        <taxon>Chordata</taxon>
        <taxon>Craniata</taxon>
        <taxon>Vertebrata</taxon>
        <taxon>Euteleostomi</taxon>
        <taxon>Actinopterygii</taxon>
        <taxon>Neopterygii</taxon>
        <taxon>Teleostei</taxon>
        <taxon>Neoteleostei</taxon>
        <taxon>Acanthomorphata</taxon>
        <taxon>Ovalentaria</taxon>
        <taxon>Atherinomorphae</taxon>
        <taxon>Atheriniformes</taxon>
        <taxon>Atherinopsidae</taxon>
        <taxon>Menidiinae</taxon>
        <taxon>Menidia</taxon>
    </lineage>
</organism>
<sequence length="75" mass="8205">MSTFHSGPPPDTYTANRSPKDAITKALHTTLNHLENLGSYMSMLSLDCSSAFNHIILDILVRKLSHLGVPTPICL</sequence>
<keyword evidence="2" id="KW-1185">Reference proteome</keyword>